<gene>
    <name evidence="5" type="ORF">H6G24_00595</name>
</gene>
<keyword evidence="6" id="KW-1185">Reference proteome</keyword>
<comment type="caution">
    <text evidence="5">The sequence shown here is derived from an EMBL/GenBank/DDBJ whole genome shotgun (WGS) entry which is preliminary data.</text>
</comment>
<evidence type="ECO:0000256" key="1">
    <source>
        <dbReference type="ARBA" id="ARBA00010541"/>
    </source>
</evidence>
<dbReference type="SUPFAM" id="SSF50156">
    <property type="entry name" value="PDZ domain-like"/>
    <property type="match status" value="1"/>
</dbReference>
<dbReference type="InterPro" id="IPR001478">
    <property type="entry name" value="PDZ"/>
</dbReference>
<dbReference type="PRINTS" id="PR00834">
    <property type="entry name" value="PROTEASES2C"/>
</dbReference>
<dbReference type="PANTHER" id="PTHR22939:SF129">
    <property type="entry name" value="SERINE PROTEASE HTRA2, MITOCHONDRIAL"/>
    <property type="match status" value="1"/>
</dbReference>
<keyword evidence="2" id="KW-0645">Protease</keyword>
<sequence length="280" mass="29456">MNSAIVIQFSDELASLAAKLRHSTVKVYSNSPGVGSGVIWQSDGLIVTNAHVAITNKAKVELADGRVFEAVRTHFDPQQDLAALKISTSDLQVATIGDSDALRVGELVVAVGNPFADSGAVTAGTIQARHQQAVMADIRLYPGNSGGPLADCLGRVVGINTMVVNGLAVAIPSLAVNRFLLAARRPKFGVTLQPVLIGQRQFGLLILSVLQESIAAIAGVQVGDVLIGVGGNLLTQTSDLAHYLQQSQNQTSLPLQLWRSGQQYLVYVDLQAGKTAVEVT</sequence>
<dbReference type="EMBL" id="JACJQH010000001">
    <property type="protein sequence ID" value="MBD2193993.1"/>
    <property type="molecule type" value="Genomic_DNA"/>
</dbReference>
<dbReference type="Gene3D" id="2.40.10.120">
    <property type="match status" value="1"/>
</dbReference>
<evidence type="ECO:0000259" key="4">
    <source>
        <dbReference type="SMART" id="SM00228"/>
    </source>
</evidence>
<comment type="similarity">
    <text evidence="1">Belongs to the peptidase S1C family.</text>
</comment>
<evidence type="ECO:0000313" key="5">
    <source>
        <dbReference type="EMBL" id="MBD2193993.1"/>
    </source>
</evidence>
<evidence type="ECO:0000313" key="6">
    <source>
        <dbReference type="Proteomes" id="UP000658514"/>
    </source>
</evidence>
<dbReference type="SMART" id="SM00228">
    <property type="entry name" value="PDZ"/>
    <property type="match status" value="1"/>
</dbReference>
<dbReference type="SUPFAM" id="SSF50494">
    <property type="entry name" value="Trypsin-like serine proteases"/>
    <property type="match status" value="1"/>
</dbReference>
<dbReference type="InterPro" id="IPR041489">
    <property type="entry name" value="PDZ_6"/>
</dbReference>
<keyword evidence="3" id="KW-0378">Hydrolase</keyword>
<dbReference type="Gene3D" id="2.30.42.10">
    <property type="match status" value="1"/>
</dbReference>
<dbReference type="InterPro" id="IPR036034">
    <property type="entry name" value="PDZ_sf"/>
</dbReference>
<feature type="domain" description="PDZ" evidence="4">
    <location>
        <begin position="186"/>
        <end position="261"/>
    </location>
</feature>
<dbReference type="Pfam" id="PF13365">
    <property type="entry name" value="Trypsin_2"/>
    <property type="match status" value="1"/>
</dbReference>
<proteinExistence type="inferred from homology"/>
<dbReference type="InterPro" id="IPR009003">
    <property type="entry name" value="Peptidase_S1_PA"/>
</dbReference>
<dbReference type="InterPro" id="IPR001940">
    <property type="entry name" value="Peptidase_S1C"/>
</dbReference>
<organism evidence="5 6">
    <name type="scientific">Calothrix parietina FACHB-288</name>
    <dbReference type="NCBI Taxonomy" id="2692896"/>
    <lineage>
        <taxon>Bacteria</taxon>
        <taxon>Bacillati</taxon>
        <taxon>Cyanobacteriota</taxon>
        <taxon>Cyanophyceae</taxon>
        <taxon>Nostocales</taxon>
        <taxon>Calotrichaceae</taxon>
        <taxon>Calothrix</taxon>
    </lineage>
</organism>
<accession>A0ABR8A2L4</accession>
<evidence type="ECO:0000256" key="3">
    <source>
        <dbReference type="ARBA" id="ARBA00022801"/>
    </source>
</evidence>
<name>A0ABR8A2L4_9CYAN</name>
<protein>
    <submittedName>
        <fullName evidence="5">Trypsin-like peptidase domain-containing protein</fullName>
    </submittedName>
</protein>
<dbReference type="Proteomes" id="UP000658514">
    <property type="component" value="Unassembled WGS sequence"/>
</dbReference>
<dbReference type="PANTHER" id="PTHR22939">
    <property type="entry name" value="SERINE PROTEASE FAMILY S1C HTRA-RELATED"/>
    <property type="match status" value="1"/>
</dbReference>
<evidence type="ECO:0000256" key="2">
    <source>
        <dbReference type="ARBA" id="ARBA00022670"/>
    </source>
</evidence>
<reference evidence="5 6" key="1">
    <citation type="journal article" date="2020" name="ISME J.">
        <title>Comparative genomics reveals insights into cyanobacterial evolution and habitat adaptation.</title>
        <authorList>
            <person name="Chen M.Y."/>
            <person name="Teng W.K."/>
            <person name="Zhao L."/>
            <person name="Hu C.X."/>
            <person name="Zhou Y.K."/>
            <person name="Han B.P."/>
            <person name="Song L.R."/>
            <person name="Shu W.S."/>
        </authorList>
    </citation>
    <scope>NUCLEOTIDE SEQUENCE [LARGE SCALE GENOMIC DNA]</scope>
    <source>
        <strain evidence="5 6">FACHB-288</strain>
    </source>
</reference>
<dbReference type="Pfam" id="PF17820">
    <property type="entry name" value="PDZ_6"/>
    <property type="match status" value="1"/>
</dbReference>